<name>A0A9D2GHJ8_9FIRM</name>
<dbReference type="Pfam" id="PF12730">
    <property type="entry name" value="ABC2_membrane_4"/>
    <property type="match status" value="1"/>
</dbReference>
<feature type="transmembrane region" description="Helical" evidence="1">
    <location>
        <begin position="165"/>
        <end position="193"/>
    </location>
</feature>
<accession>A0A9D2GHJ8</accession>
<feature type="transmembrane region" description="Helical" evidence="1">
    <location>
        <begin position="16"/>
        <end position="37"/>
    </location>
</feature>
<reference evidence="2" key="1">
    <citation type="journal article" date="2021" name="PeerJ">
        <title>Extensive microbial diversity within the chicken gut microbiome revealed by metagenomics and culture.</title>
        <authorList>
            <person name="Gilroy R."/>
            <person name="Ravi A."/>
            <person name="Getino M."/>
            <person name="Pursley I."/>
            <person name="Horton D.L."/>
            <person name="Alikhan N.F."/>
            <person name="Baker D."/>
            <person name="Gharbi K."/>
            <person name="Hall N."/>
            <person name="Watson M."/>
            <person name="Adriaenssens E.M."/>
            <person name="Foster-Nyarko E."/>
            <person name="Jarju S."/>
            <person name="Secka A."/>
            <person name="Antonio M."/>
            <person name="Oren A."/>
            <person name="Chaudhuri R.R."/>
            <person name="La Ragione R."/>
            <person name="Hildebrand F."/>
            <person name="Pallen M.J."/>
        </authorList>
    </citation>
    <scope>NUCLEOTIDE SEQUENCE</scope>
    <source>
        <strain evidence="2">ChiBcec1-1093</strain>
    </source>
</reference>
<evidence type="ECO:0000256" key="1">
    <source>
        <dbReference type="SAM" id="Phobius"/>
    </source>
</evidence>
<sequence>MIVSIRCETMKCRGTLLWPALFLIPLIPVILGTGNYLGNLDMLRSGWYSLWTQISLFYSNFFFAPLIGVYCAFFWRYENFHSCRNALFTSPVSYGTIYMGKYLMVCAVTLFSQLWLTLLYLAAGILAGLPGLPPCDIVLWILRGTAGGFVVAAIQFILASVFRSFAFPVVLGVLGGFTGLLAANRTWGIFWPYSLMLLGMNANRTEDMLGGSLPLFLAVTFACLVLINLAGVRILKKTAVL</sequence>
<dbReference type="AlphaFoldDB" id="A0A9D2GHJ8"/>
<gene>
    <name evidence="2" type="ORF">IAA17_04445</name>
</gene>
<organism evidence="2 3">
    <name type="scientific">Candidatus Lachnoclostridium stercorigallinarum</name>
    <dbReference type="NCBI Taxonomy" id="2838634"/>
    <lineage>
        <taxon>Bacteria</taxon>
        <taxon>Bacillati</taxon>
        <taxon>Bacillota</taxon>
        <taxon>Clostridia</taxon>
        <taxon>Lachnospirales</taxon>
        <taxon>Lachnospiraceae</taxon>
    </lineage>
</organism>
<dbReference type="CDD" id="cd21809">
    <property type="entry name" value="ABC-2_lan_permease-like"/>
    <property type="match status" value="1"/>
</dbReference>
<feature type="transmembrane region" description="Helical" evidence="1">
    <location>
        <begin position="213"/>
        <end position="235"/>
    </location>
</feature>
<proteinExistence type="predicted"/>
<feature type="transmembrane region" description="Helical" evidence="1">
    <location>
        <begin position="57"/>
        <end position="75"/>
    </location>
</feature>
<keyword evidence="1" id="KW-1133">Transmembrane helix</keyword>
<dbReference type="EMBL" id="DXBC01000066">
    <property type="protein sequence ID" value="HIZ79015.1"/>
    <property type="molecule type" value="Genomic_DNA"/>
</dbReference>
<feature type="transmembrane region" description="Helical" evidence="1">
    <location>
        <begin position="137"/>
        <end position="158"/>
    </location>
</feature>
<comment type="caution">
    <text evidence="2">The sequence shown here is derived from an EMBL/GenBank/DDBJ whole genome shotgun (WGS) entry which is preliminary data.</text>
</comment>
<feature type="transmembrane region" description="Helical" evidence="1">
    <location>
        <begin position="102"/>
        <end position="125"/>
    </location>
</feature>
<keyword evidence="1" id="KW-0812">Transmembrane</keyword>
<protein>
    <submittedName>
        <fullName evidence="2">ABC transporter permease</fullName>
    </submittedName>
</protein>
<reference evidence="2" key="2">
    <citation type="submission" date="2021-04" db="EMBL/GenBank/DDBJ databases">
        <authorList>
            <person name="Gilroy R."/>
        </authorList>
    </citation>
    <scope>NUCLEOTIDE SEQUENCE</scope>
    <source>
        <strain evidence="2">ChiBcec1-1093</strain>
    </source>
</reference>
<dbReference type="Proteomes" id="UP000824101">
    <property type="component" value="Unassembled WGS sequence"/>
</dbReference>
<evidence type="ECO:0000313" key="3">
    <source>
        <dbReference type="Proteomes" id="UP000824101"/>
    </source>
</evidence>
<evidence type="ECO:0000313" key="2">
    <source>
        <dbReference type="EMBL" id="HIZ79015.1"/>
    </source>
</evidence>
<keyword evidence="1" id="KW-0472">Membrane</keyword>